<dbReference type="GO" id="GO:0016020">
    <property type="term" value="C:membrane"/>
    <property type="evidence" value="ECO:0007669"/>
    <property type="project" value="UniProtKB-SubCell"/>
</dbReference>
<dbReference type="GO" id="GO:0008528">
    <property type="term" value="F:G protein-coupled peptide receptor activity"/>
    <property type="evidence" value="ECO:0007669"/>
    <property type="project" value="InterPro"/>
</dbReference>
<dbReference type="Pfam" id="PF10324">
    <property type="entry name" value="7TM_GPCR_Srw"/>
    <property type="match status" value="1"/>
</dbReference>
<evidence type="ECO:0000256" key="3">
    <source>
        <dbReference type="ARBA" id="ARBA00022989"/>
    </source>
</evidence>
<dbReference type="PROSITE" id="PS50262">
    <property type="entry name" value="G_PROTEIN_RECEP_F1_2"/>
    <property type="match status" value="1"/>
</dbReference>
<dbReference type="PANTHER" id="PTHR46641:SF2">
    <property type="entry name" value="FMRFAMIDE RECEPTOR"/>
    <property type="match status" value="1"/>
</dbReference>
<reference evidence="5" key="1">
    <citation type="submission" date="2022-03" db="EMBL/GenBank/DDBJ databases">
        <authorList>
            <person name="Martin C."/>
        </authorList>
    </citation>
    <scope>NUCLEOTIDE SEQUENCE</scope>
</reference>
<dbReference type="InterPro" id="IPR052954">
    <property type="entry name" value="GPCR-Ligand_Int"/>
</dbReference>
<evidence type="ECO:0000313" key="6">
    <source>
        <dbReference type="Proteomes" id="UP000749559"/>
    </source>
</evidence>
<comment type="subcellular location">
    <subcellularLocation>
        <location evidence="1">Membrane</location>
    </subcellularLocation>
</comment>
<dbReference type="SUPFAM" id="SSF81321">
    <property type="entry name" value="Family A G protein-coupled receptor-like"/>
    <property type="match status" value="1"/>
</dbReference>
<organism evidence="5 6">
    <name type="scientific">Owenia fusiformis</name>
    <name type="common">Polychaete worm</name>
    <dbReference type="NCBI Taxonomy" id="6347"/>
    <lineage>
        <taxon>Eukaryota</taxon>
        <taxon>Metazoa</taxon>
        <taxon>Spiralia</taxon>
        <taxon>Lophotrochozoa</taxon>
        <taxon>Annelida</taxon>
        <taxon>Polychaeta</taxon>
        <taxon>Sedentaria</taxon>
        <taxon>Canalipalpata</taxon>
        <taxon>Sabellida</taxon>
        <taxon>Oweniida</taxon>
        <taxon>Oweniidae</taxon>
        <taxon>Owenia</taxon>
    </lineage>
</organism>
<dbReference type="PRINTS" id="PR00237">
    <property type="entry name" value="GPCRRHODOPSN"/>
</dbReference>
<keyword evidence="3" id="KW-1133">Transmembrane helix</keyword>
<dbReference type="InterPro" id="IPR019427">
    <property type="entry name" value="7TM_GPCR_serpentine_rcpt_Srw"/>
</dbReference>
<dbReference type="CDD" id="cd14978">
    <property type="entry name" value="7tmA_FMRFamide_R-like"/>
    <property type="match status" value="1"/>
</dbReference>
<sequence>MWPYSVTQTFDIEFIVNGIFTPLTCLFGIVGNTLAFLVLRKIQQKQNSIATMLLQVLAVCDSFFLLGAFFPMYVTLYRKYVQCFPVGLAARVVIYLELVWNFLAMLSQTLSIWVTVLLTAERMIGICYSMRAVTWCSKTRIKVCLGVSVVLALLYNGMTLFECYAALEEDPRFAKNDAPALNSTSTLNLYSNTSDSHTTETFHGDITTYPSFEKENGFHNKSDSGVTHDDNKTATIYCLYRECSLTRNSHAYVTVGVILNSVIRYGGPVIAVCCLNIRIIYTMRHSLHARSDLKSSMSQFNAEVRSFNHMCLVVSIVFLVCMIPTNVNFVLGLIVFTRMSAPPDWYRKYDLVADYLVVLNSAVNFIIYCAIRQGFRKQCARLFQKKKCLHECIRPINENPGTNGVVKSPNESETQTFLTQITKCDENVH</sequence>
<dbReference type="Proteomes" id="UP000749559">
    <property type="component" value="Unassembled WGS sequence"/>
</dbReference>
<dbReference type="OrthoDB" id="6276488at2759"/>
<name>A0A8J1U3Y2_OWEFU</name>
<dbReference type="PANTHER" id="PTHR46641">
    <property type="entry name" value="FMRFAMIDE RECEPTOR-RELATED"/>
    <property type="match status" value="1"/>
</dbReference>
<evidence type="ECO:0000256" key="4">
    <source>
        <dbReference type="ARBA" id="ARBA00023136"/>
    </source>
</evidence>
<keyword evidence="6" id="KW-1185">Reference proteome</keyword>
<dbReference type="Gene3D" id="1.20.1070.10">
    <property type="entry name" value="Rhodopsin 7-helix transmembrane proteins"/>
    <property type="match status" value="1"/>
</dbReference>
<dbReference type="AlphaFoldDB" id="A0A8J1U3Y2"/>
<keyword evidence="2" id="KW-0812">Transmembrane</keyword>
<dbReference type="EMBL" id="CAIIXF020000008">
    <property type="protein sequence ID" value="CAH1792117.1"/>
    <property type="molecule type" value="Genomic_DNA"/>
</dbReference>
<proteinExistence type="predicted"/>
<dbReference type="InterPro" id="IPR000276">
    <property type="entry name" value="GPCR_Rhodpsn"/>
</dbReference>
<comment type="caution">
    <text evidence="5">The sequence shown here is derived from an EMBL/GenBank/DDBJ whole genome shotgun (WGS) entry which is preliminary data.</text>
</comment>
<protein>
    <submittedName>
        <fullName evidence="5">Uncharacterized protein</fullName>
    </submittedName>
</protein>
<evidence type="ECO:0000256" key="2">
    <source>
        <dbReference type="ARBA" id="ARBA00022692"/>
    </source>
</evidence>
<accession>A0A8J1U3Y2</accession>
<evidence type="ECO:0000313" key="5">
    <source>
        <dbReference type="EMBL" id="CAH1792117.1"/>
    </source>
</evidence>
<dbReference type="InterPro" id="IPR017452">
    <property type="entry name" value="GPCR_Rhodpsn_7TM"/>
</dbReference>
<gene>
    <name evidence="5" type="ORF">OFUS_LOCUS17135</name>
</gene>
<keyword evidence="4" id="KW-0472">Membrane</keyword>
<evidence type="ECO:0000256" key="1">
    <source>
        <dbReference type="ARBA" id="ARBA00004370"/>
    </source>
</evidence>